<dbReference type="EMBL" id="JAHRGL010000039">
    <property type="protein sequence ID" value="MBV2133739.1"/>
    <property type="molecule type" value="Genomic_DNA"/>
</dbReference>
<protein>
    <submittedName>
        <fullName evidence="2">IS110 family transposase</fullName>
    </submittedName>
</protein>
<reference evidence="2 3" key="1">
    <citation type="submission" date="2021-06" db="EMBL/GenBank/DDBJ databases">
        <title>Differences between aerobic and microaerobic xylene degrading microbial communities.</title>
        <authorList>
            <person name="Banerjee S."/>
            <person name="Tancsics A."/>
        </authorList>
    </citation>
    <scope>NUCLEOTIDE SEQUENCE [LARGE SCALE GENOMIC DNA]</scope>
    <source>
        <strain evidence="2 3">MAP12</strain>
    </source>
</reference>
<feature type="non-terminal residue" evidence="2">
    <location>
        <position position="41"/>
    </location>
</feature>
<gene>
    <name evidence="1" type="ORF">KRX52_09690</name>
    <name evidence="2" type="ORF">KRX52_13230</name>
</gene>
<evidence type="ECO:0000313" key="2">
    <source>
        <dbReference type="EMBL" id="MBV2133739.1"/>
    </source>
</evidence>
<proteinExistence type="predicted"/>
<evidence type="ECO:0000313" key="3">
    <source>
        <dbReference type="Proteomes" id="UP000813068"/>
    </source>
</evidence>
<dbReference type="EMBL" id="JAHRGL010000020">
    <property type="protein sequence ID" value="MBV2133072.1"/>
    <property type="molecule type" value="Genomic_DNA"/>
</dbReference>
<accession>A0ABS6MY51</accession>
<evidence type="ECO:0000313" key="1">
    <source>
        <dbReference type="EMBL" id="MBV2133072.1"/>
    </source>
</evidence>
<keyword evidence="3" id="KW-1185">Reference proteome</keyword>
<organism evidence="2 3">
    <name type="scientific">Geopseudomonas aromaticivorans</name>
    <dbReference type="NCBI Taxonomy" id="2849492"/>
    <lineage>
        <taxon>Bacteria</taxon>
        <taxon>Pseudomonadati</taxon>
        <taxon>Pseudomonadota</taxon>
        <taxon>Gammaproteobacteria</taxon>
        <taxon>Pseudomonadales</taxon>
        <taxon>Pseudomonadaceae</taxon>
        <taxon>Geopseudomonas</taxon>
    </lineage>
</organism>
<comment type="caution">
    <text evidence="2">The sequence shown here is derived from an EMBL/GenBank/DDBJ whole genome shotgun (WGS) entry which is preliminary data.</text>
</comment>
<sequence>MKLKRIGIDLAKQVFQIHGVDSHEQVICRKQLKRAQMFNFF</sequence>
<name>A0ABS6MY51_9GAMM</name>
<dbReference type="Proteomes" id="UP000813068">
    <property type="component" value="Unassembled WGS sequence"/>
</dbReference>